<sequence>MNMTFDSEEKAGEFYNRYANTGFQNKDLYNTIDAHWMKEVVGGDAEGAIGFLTAKKEADKMLCYKYDCADVGSQLMPKKCSIQEFEEIWNEKVEEHGSEKLSIGDEDVEKEKFTGRVIL</sequence>
<evidence type="ECO:0000313" key="1">
    <source>
        <dbReference type="EMBL" id="KAL3538196.1"/>
    </source>
</evidence>
<dbReference type="AlphaFoldDB" id="A0ABD3B465"/>
<comment type="caution">
    <text evidence="1">The sequence shown here is derived from an EMBL/GenBank/DDBJ whole genome shotgun (WGS) entry which is preliminary data.</text>
</comment>
<protein>
    <submittedName>
        <fullName evidence="1">Uncharacterized protein</fullName>
    </submittedName>
</protein>
<evidence type="ECO:0000313" key="2">
    <source>
        <dbReference type="Proteomes" id="UP001630127"/>
    </source>
</evidence>
<name>A0ABD3B465_9GENT</name>
<dbReference type="Proteomes" id="UP001630127">
    <property type="component" value="Unassembled WGS sequence"/>
</dbReference>
<keyword evidence="2" id="KW-1185">Reference proteome</keyword>
<reference evidence="1 2" key="1">
    <citation type="submission" date="2024-11" db="EMBL/GenBank/DDBJ databases">
        <title>A near-complete genome assembly of Cinchona calisaya.</title>
        <authorList>
            <person name="Lian D.C."/>
            <person name="Zhao X.W."/>
            <person name="Wei L."/>
        </authorList>
    </citation>
    <scope>NUCLEOTIDE SEQUENCE [LARGE SCALE GENOMIC DNA]</scope>
    <source>
        <tissue evidence="1">Nenye</tissue>
    </source>
</reference>
<gene>
    <name evidence="1" type="ORF">ACH5RR_001562</name>
</gene>
<proteinExistence type="predicted"/>
<dbReference type="EMBL" id="JBJUIK010000001">
    <property type="protein sequence ID" value="KAL3538196.1"/>
    <property type="molecule type" value="Genomic_DNA"/>
</dbReference>
<organism evidence="1 2">
    <name type="scientific">Cinchona calisaya</name>
    <dbReference type="NCBI Taxonomy" id="153742"/>
    <lineage>
        <taxon>Eukaryota</taxon>
        <taxon>Viridiplantae</taxon>
        <taxon>Streptophyta</taxon>
        <taxon>Embryophyta</taxon>
        <taxon>Tracheophyta</taxon>
        <taxon>Spermatophyta</taxon>
        <taxon>Magnoliopsida</taxon>
        <taxon>eudicotyledons</taxon>
        <taxon>Gunneridae</taxon>
        <taxon>Pentapetalae</taxon>
        <taxon>asterids</taxon>
        <taxon>lamiids</taxon>
        <taxon>Gentianales</taxon>
        <taxon>Rubiaceae</taxon>
        <taxon>Cinchonoideae</taxon>
        <taxon>Cinchoneae</taxon>
        <taxon>Cinchona</taxon>
    </lineage>
</organism>
<accession>A0ABD3B465</accession>